<reference evidence="1 2" key="1">
    <citation type="submission" date="2021-04" db="EMBL/GenBank/DDBJ databases">
        <title>Magnetospirillum sulfuroxidans sp. nov., a facultative chemolithoautotrophic sulfur-oxidizing alphaproteobacterium isolated from freshwater sediment and proposals for Paramagetospirillum gen. nov., and Magnetospirillaceae fam. nov.</title>
        <authorList>
            <person name="Koziaeva V."/>
            <person name="Geelhoed J.S."/>
            <person name="Sorokin D.Y."/>
            <person name="Grouzdev D.S."/>
        </authorList>
    </citation>
    <scope>NUCLEOTIDE SEQUENCE [LARGE SCALE GENOMIC DNA]</scope>
    <source>
        <strain evidence="1 2">J10</strain>
    </source>
</reference>
<organism evidence="1 2">
    <name type="scientific">Magnetospirillum sulfuroxidans</name>
    <dbReference type="NCBI Taxonomy" id="611300"/>
    <lineage>
        <taxon>Bacteria</taxon>
        <taxon>Pseudomonadati</taxon>
        <taxon>Pseudomonadota</taxon>
        <taxon>Alphaproteobacteria</taxon>
        <taxon>Rhodospirillales</taxon>
        <taxon>Rhodospirillaceae</taxon>
        <taxon>Magnetospirillum</taxon>
    </lineage>
</organism>
<accession>A0ABS5ICP9</accession>
<dbReference type="EMBL" id="JAGTUF010000009">
    <property type="protein sequence ID" value="MBR9972201.1"/>
    <property type="molecule type" value="Genomic_DNA"/>
</dbReference>
<protein>
    <submittedName>
        <fullName evidence="1">Uncharacterized protein</fullName>
    </submittedName>
</protein>
<dbReference type="Proteomes" id="UP000680714">
    <property type="component" value="Unassembled WGS sequence"/>
</dbReference>
<comment type="caution">
    <text evidence="1">The sequence shown here is derived from an EMBL/GenBank/DDBJ whole genome shotgun (WGS) entry which is preliminary data.</text>
</comment>
<name>A0ABS5ICP9_9PROT</name>
<evidence type="ECO:0000313" key="2">
    <source>
        <dbReference type="Proteomes" id="UP000680714"/>
    </source>
</evidence>
<evidence type="ECO:0000313" key="1">
    <source>
        <dbReference type="EMBL" id="MBR9972201.1"/>
    </source>
</evidence>
<proteinExistence type="predicted"/>
<keyword evidence="2" id="KW-1185">Reference proteome</keyword>
<gene>
    <name evidence="1" type="ORF">KEC16_10810</name>
</gene>
<dbReference type="RefSeq" id="WP_211548726.1">
    <property type="nucleotide sequence ID" value="NZ_JAGTUF010000009.1"/>
</dbReference>
<sequence length="427" mass="46642">MTDMEAGAEPWLKIAAAQVNAGDLVNAWNSYMAAVQAESGNAQAWLGLGMTALLRRQWELFEQVADRRQLMAGDGFAYFHDVLTVIAGYGLHSLIEELGAHLPADSAYAPSQLYYAGCARLLAGDEDGAFALFGRLKPLLAARRQDLPIGPEDRFNVAYRQATLIEDGDYPDGLDDGRLATIAQSVPAMSEVGRWNPQAEAGFVLLAACDGRYLERFGADFLRSADQMGSGMAVHLHVVEPMPTGMEQVAQQAALCRNSVTLTQEAANPWRSGAYYASARFLVAAEVMAAHGGRPVMITDIDIRFLRPPSELAEAARPYAFASFVHDGVGPCSRLPAVWTWFQGDDGVAMLAALRRTLLSKLDIAWPHNWMLDQAALMTARRWLRRHRPAAARAEMNTVTGQFFLHYLQCLGDEDDKAALIRAAGQG</sequence>